<dbReference type="RefSeq" id="WP_087916616.1">
    <property type="nucleotide sequence ID" value="NZ_CP021780.1"/>
</dbReference>
<reference evidence="1 2" key="1">
    <citation type="submission" date="2017-06" db="EMBL/GenBank/DDBJ databases">
        <title>Complete genome sequence of Paenibacillus donghaensis KCTC 13049T isolated from East Sea sediment, South Korea.</title>
        <authorList>
            <person name="Jung B.K."/>
            <person name="Hong S.-J."/>
            <person name="Shin J.-H."/>
        </authorList>
    </citation>
    <scope>NUCLEOTIDE SEQUENCE [LARGE SCALE GENOMIC DNA]</scope>
    <source>
        <strain evidence="1 2">KCTC 13049</strain>
    </source>
</reference>
<dbReference type="OrthoDB" id="2679553at2"/>
<sequence length="86" mass="9727">MDVGHGCYISDKWIPIGLPTGIYDVEGNHLETSNKVRLNGCGSKYAFVGKSMQDKFGLYFGSEHGSVLWYLDEETIQKHKVRLCEE</sequence>
<gene>
    <name evidence="1" type="ORF">B9T62_18600</name>
</gene>
<dbReference type="KEGG" id="pdh:B9T62_18600"/>
<name>A0A2Z2KTB5_9BACL</name>
<keyword evidence="2" id="KW-1185">Reference proteome</keyword>
<dbReference type="Proteomes" id="UP000249890">
    <property type="component" value="Chromosome"/>
</dbReference>
<evidence type="ECO:0000313" key="2">
    <source>
        <dbReference type="Proteomes" id="UP000249890"/>
    </source>
</evidence>
<organism evidence="1 2">
    <name type="scientific">Paenibacillus donghaensis</name>
    <dbReference type="NCBI Taxonomy" id="414771"/>
    <lineage>
        <taxon>Bacteria</taxon>
        <taxon>Bacillati</taxon>
        <taxon>Bacillota</taxon>
        <taxon>Bacilli</taxon>
        <taxon>Bacillales</taxon>
        <taxon>Paenibacillaceae</taxon>
        <taxon>Paenibacillus</taxon>
    </lineage>
</organism>
<dbReference type="AlphaFoldDB" id="A0A2Z2KTB5"/>
<protein>
    <submittedName>
        <fullName evidence="1">Uncharacterized protein</fullName>
    </submittedName>
</protein>
<accession>A0A2Z2KTB5</accession>
<dbReference type="EMBL" id="CP021780">
    <property type="protein sequence ID" value="ASA22618.1"/>
    <property type="molecule type" value="Genomic_DNA"/>
</dbReference>
<evidence type="ECO:0000313" key="1">
    <source>
        <dbReference type="EMBL" id="ASA22618.1"/>
    </source>
</evidence>
<proteinExistence type="predicted"/>